<protein>
    <recommendedName>
        <fullName evidence="1">diphosphoinositol-polyphosphate diphosphatase</fullName>
        <ecNumber evidence="1">3.6.1.52</ecNumber>
    </recommendedName>
</protein>
<evidence type="ECO:0000313" key="8">
    <source>
        <dbReference type="EMBL" id="KAK9772216.1"/>
    </source>
</evidence>
<evidence type="ECO:0000256" key="2">
    <source>
        <dbReference type="ARBA" id="ARBA00022801"/>
    </source>
</evidence>
<organism evidence="8 9">
    <name type="scientific">Seiridium cardinale</name>
    <dbReference type="NCBI Taxonomy" id="138064"/>
    <lineage>
        <taxon>Eukaryota</taxon>
        <taxon>Fungi</taxon>
        <taxon>Dikarya</taxon>
        <taxon>Ascomycota</taxon>
        <taxon>Pezizomycotina</taxon>
        <taxon>Sordariomycetes</taxon>
        <taxon>Xylariomycetidae</taxon>
        <taxon>Amphisphaeriales</taxon>
        <taxon>Sporocadaceae</taxon>
        <taxon>Seiridium</taxon>
    </lineage>
</organism>
<gene>
    <name evidence="8" type="ORF">SCAR479_11071</name>
</gene>
<evidence type="ECO:0000256" key="1">
    <source>
        <dbReference type="ARBA" id="ARBA00012527"/>
    </source>
</evidence>
<dbReference type="InterPro" id="IPR020422">
    <property type="entry name" value="TYR_PHOSPHATASE_DUAL_dom"/>
</dbReference>
<keyword evidence="6" id="KW-0472">Membrane</keyword>
<evidence type="ECO:0000259" key="7">
    <source>
        <dbReference type="PROSITE" id="PS50054"/>
    </source>
</evidence>
<proteinExistence type="inferred from homology"/>
<keyword evidence="6" id="KW-1133">Transmembrane helix</keyword>
<evidence type="ECO:0000256" key="5">
    <source>
        <dbReference type="ARBA" id="ARBA00047927"/>
    </source>
</evidence>
<dbReference type="Gene3D" id="3.90.190.10">
    <property type="entry name" value="Protein tyrosine phosphatase superfamily"/>
    <property type="match status" value="1"/>
</dbReference>
<name>A0ABR2XEJ4_9PEZI</name>
<accession>A0ABR2XEJ4</accession>
<dbReference type="Pfam" id="PF03162">
    <property type="entry name" value="Y_phosphatase2"/>
    <property type="match status" value="1"/>
</dbReference>
<evidence type="ECO:0000256" key="6">
    <source>
        <dbReference type="SAM" id="Phobius"/>
    </source>
</evidence>
<evidence type="ECO:0000313" key="9">
    <source>
        <dbReference type="Proteomes" id="UP001465668"/>
    </source>
</evidence>
<reference evidence="8 9" key="1">
    <citation type="submission" date="2024-02" db="EMBL/GenBank/DDBJ databases">
        <title>First draft genome assembly of two strains of Seiridium cardinale.</title>
        <authorList>
            <person name="Emiliani G."/>
            <person name="Scali E."/>
        </authorList>
    </citation>
    <scope>NUCLEOTIDE SEQUENCE [LARGE SCALE GENOMIC DNA]</scope>
    <source>
        <strain evidence="8 9">BM-138-000479</strain>
    </source>
</reference>
<evidence type="ECO:0000256" key="3">
    <source>
        <dbReference type="ARBA" id="ARBA00044949"/>
    </source>
</evidence>
<dbReference type="PROSITE" id="PS00383">
    <property type="entry name" value="TYR_PHOSPHATASE_1"/>
    <property type="match status" value="1"/>
</dbReference>
<comment type="caution">
    <text evidence="8">The sequence shown here is derived from an EMBL/GenBank/DDBJ whole genome shotgun (WGS) entry which is preliminary data.</text>
</comment>
<keyword evidence="9" id="KW-1185">Reference proteome</keyword>
<dbReference type="EMBL" id="JARVKM010000064">
    <property type="protein sequence ID" value="KAK9772216.1"/>
    <property type="molecule type" value="Genomic_DNA"/>
</dbReference>
<dbReference type="EC" id="3.6.1.52" evidence="1"/>
<dbReference type="PANTHER" id="PTHR31126:SF48">
    <property type="entry name" value="INOSITOL PHOSPHATASE SIW14"/>
    <property type="match status" value="1"/>
</dbReference>
<dbReference type="PANTHER" id="PTHR31126">
    <property type="entry name" value="TYROSINE-PROTEIN PHOSPHATASE"/>
    <property type="match status" value="1"/>
</dbReference>
<sequence>MASLQNASAYSLLQLEAGLSASSLATASTSDSSSNDQADMPEREFMLETGTQPAQESVMTLERSLSTALATVQPQNFSLVIPGVYRSSYPQAQDFTYLQGLKLKTIVTLVSKEIPEGYQVFLDGNGIQHLTFDMAGTKKADIPLTMMRSIIGLIADEENHPMLIHCNQGKHRTGCVVGVLRRYHGWDTASALDEYERFAHPKIRPTDVHYLRNFQLANLGHVVARRLDHPRPTLSVGHFVCLYVVIVLGVLFWILATYGVISFPLFDAPRPPRASEI</sequence>
<dbReference type="PROSITE" id="PS50054">
    <property type="entry name" value="TYR_PHOSPHATASE_DUAL"/>
    <property type="match status" value="1"/>
</dbReference>
<comment type="catalytic activity">
    <reaction evidence="5">
        <text>1,5-bis(diphospho)-1D-myo-inositol 2,3,4,6-tetrakisphosphate + H2O = 1-diphospho-1D-myo-inositol 2,3,4,5,6-pentakisphosphate + phosphate + 2 H(+)</text>
        <dbReference type="Rhea" id="RHEA:79699"/>
        <dbReference type="ChEBI" id="CHEBI:15377"/>
        <dbReference type="ChEBI" id="CHEBI:15378"/>
        <dbReference type="ChEBI" id="CHEBI:43474"/>
        <dbReference type="ChEBI" id="CHEBI:74946"/>
        <dbReference type="ChEBI" id="CHEBI:77983"/>
        <dbReference type="EC" id="3.6.1.52"/>
    </reaction>
    <physiologicalReaction direction="left-to-right" evidence="5">
        <dbReference type="Rhea" id="RHEA:79700"/>
    </physiologicalReaction>
</comment>
<dbReference type="InterPro" id="IPR029021">
    <property type="entry name" value="Prot-tyrosine_phosphatase-like"/>
</dbReference>
<keyword evidence="2" id="KW-0378">Hydrolase</keyword>
<comment type="similarity">
    <text evidence="3">Belongs to the protein-tyrosine phosphatase family. Atypical dual-specificity phosphatase Siw14-like subfamily.</text>
</comment>
<dbReference type="SUPFAM" id="SSF52799">
    <property type="entry name" value="(Phosphotyrosine protein) phosphatases II"/>
    <property type="match status" value="1"/>
</dbReference>
<dbReference type="Proteomes" id="UP001465668">
    <property type="component" value="Unassembled WGS sequence"/>
</dbReference>
<keyword evidence="6" id="KW-0812">Transmembrane</keyword>
<feature type="transmembrane region" description="Helical" evidence="6">
    <location>
        <begin position="242"/>
        <end position="266"/>
    </location>
</feature>
<feature type="domain" description="Tyrosine-protein phosphatase" evidence="7">
    <location>
        <begin position="76"/>
        <end position="223"/>
    </location>
</feature>
<evidence type="ECO:0000256" key="4">
    <source>
        <dbReference type="ARBA" id="ARBA00047342"/>
    </source>
</evidence>
<dbReference type="InterPro" id="IPR016130">
    <property type="entry name" value="Tyr_Pase_AS"/>
</dbReference>
<comment type="catalytic activity">
    <reaction evidence="4">
        <text>5-diphospho-1D-myo-inositol 1,2,3,4,6-pentakisphosphate + H2O = 1D-myo-inositol hexakisphosphate + phosphate + H(+)</text>
        <dbReference type="Rhea" id="RHEA:22384"/>
        <dbReference type="ChEBI" id="CHEBI:15377"/>
        <dbReference type="ChEBI" id="CHEBI:15378"/>
        <dbReference type="ChEBI" id="CHEBI:43474"/>
        <dbReference type="ChEBI" id="CHEBI:58130"/>
        <dbReference type="ChEBI" id="CHEBI:58628"/>
        <dbReference type="EC" id="3.6.1.52"/>
    </reaction>
    <physiologicalReaction direction="left-to-right" evidence="4">
        <dbReference type="Rhea" id="RHEA:22385"/>
    </physiologicalReaction>
</comment>
<dbReference type="InterPro" id="IPR004861">
    <property type="entry name" value="Siw14-like"/>
</dbReference>